<dbReference type="EMBL" id="GL380001">
    <property type="protein sequence ID" value="EGT41787.1"/>
    <property type="molecule type" value="Genomic_DNA"/>
</dbReference>
<evidence type="ECO:0000313" key="2">
    <source>
        <dbReference type="EMBL" id="EGT41787.1"/>
    </source>
</evidence>
<name>G0P0L7_CAEBE</name>
<dbReference type="AlphaFoldDB" id="G0P0L7"/>
<reference evidence="3" key="1">
    <citation type="submission" date="2011-07" db="EMBL/GenBank/DDBJ databases">
        <authorList>
            <consortium name="Caenorhabditis brenneri Sequencing and Analysis Consortium"/>
            <person name="Wilson R.K."/>
        </authorList>
    </citation>
    <scope>NUCLEOTIDE SEQUENCE [LARGE SCALE GENOMIC DNA]</scope>
    <source>
        <strain evidence="3">PB2801</strain>
    </source>
</reference>
<evidence type="ECO:0000256" key="1">
    <source>
        <dbReference type="SAM" id="MobiDB-lite"/>
    </source>
</evidence>
<keyword evidence="3" id="KW-1185">Reference proteome</keyword>
<organism evidence="3">
    <name type="scientific">Caenorhabditis brenneri</name>
    <name type="common">Nematode worm</name>
    <dbReference type="NCBI Taxonomy" id="135651"/>
    <lineage>
        <taxon>Eukaryota</taxon>
        <taxon>Metazoa</taxon>
        <taxon>Ecdysozoa</taxon>
        <taxon>Nematoda</taxon>
        <taxon>Chromadorea</taxon>
        <taxon>Rhabditida</taxon>
        <taxon>Rhabditina</taxon>
        <taxon>Rhabditomorpha</taxon>
        <taxon>Rhabditoidea</taxon>
        <taxon>Rhabditidae</taxon>
        <taxon>Peloderinae</taxon>
        <taxon>Caenorhabditis</taxon>
    </lineage>
</organism>
<dbReference type="InParanoid" id="G0P0L7"/>
<protein>
    <submittedName>
        <fullName evidence="2">Uncharacterized protein</fullName>
    </submittedName>
</protein>
<accession>G0P0L7</accession>
<gene>
    <name evidence="2" type="ORF">CAEBREN_19960</name>
</gene>
<proteinExistence type="predicted"/>
<feature type="region of interest" description="Disordered" evidence="1">
    <location>
        <begin position="1"/>
        <end position="24"/>
    </location>
</feature>
<evidence type="ECO:0000313" key="3">
    <source>
        <dbReference type="Proteomes" id="UP000008068"/>
    </source>
</evidence>
<feature type="compositionally biased region" description="Polar residues" evidence="1">
    <location>
        <begin position="15"/>
        <end position="24"/>
    </location>
</feature>
<dbReference type="Proteomes" id="UP000008068">
    <property type="component" value="Unassembled WGS sequence"/>
</dbReference>
<sequence length="186" mass="21902">MNQTQPPSTDDVAPQQDNGTQTEQNNEWLRLIVKFGKNLDSFEWAQEYLVYPSPFPHEVVLNMDEWKQLGKLKNREKKEVEKKQNVVKEKVVAKKRRRRKTSRNTFVDHHAAAPEDVSQMTPVRDITPELEVERPPWRNNYPVAQDDYFFQPRHDEPKASMEREMDDARIRGLQGLLEEDIVIPPP</sequence>
<dbReference type="HOGENOM" id="CLU_1455624_0_0_1"/>